<dbReference type="Gene3D" id="3.30.70.330">
    <property type="match status" value="1"/>
</dbReference>
<evidence type="ECO:0000313" key="3">
    <source>
        <dbReference type="EMBL" id="KAK9001035.1"/>
    </source>
</evidence>
<proteinExistence type="predicted"/>
<dbReference type="Pfam" id="PF00076">
    <property type="entry name" value="RRM_1"/>
    <property type="match status" value="1"/>
</dbReference>
<keyword evidence="4" id="KW-1185">Reference proteome</keyword>
<keyword evidence="1" id="KW-0694">RNA-binding</keyword>
<name>A0ABR2QK19_9ROSI</name>
<feature type="domain" description="RRM" evidence="2">
    <location>
        <begin position="1"/>
        <end position="69"/>
    </location>
</feature>
<dbReference type="EMBL" id="JBBPBN010000036">
    <property type="protein sequence ID" value="KAK9001035.1"/>
    <property type="molecule type" value="Genomic_DNA"/>
</dbReference>
<sequence length="278" mass="31849">MRVTLWELFNHDGKVTRVFILDVNKKPRYKFSTFAFVQFASLRDVDRVIRSTNKSKTDERVIVVSNARFTNTQKENISVIPHTNKKGDKPVGGSIQESNKGATDRYASVVDNMSYKEAFLGKPKGNVANQEGNLQRNEEEKRRRDSLGIPLNFYFPTSDLAWIENALVGEFIYLDELTKKKENFSIANLIIRVESPSNVPKSITVHSEGHPYVIKVLLDLFLLPPFKEYQDCYKENFVDEWSNSDFDKVHDPNEHGGQNYNVVSKYVALSLGMNNPSF</sequence>
<dbReference type="InterPro" id="IPR035979">
    <property type="entry name" value="RBD_domain_sf"/>
</dbReference>
<reference evidence="3 4" key="1">
    <citation type="journal article" date="2024" name="G3 (Bethesda)">
        <title>Genome assembly of Hibiscus sabdariffa L. provides insights into metabolisms of medicinal natural products.</title>
        <authorList>
            <person name="Kim T."/>
        </authorList>
    </citation>
    <scope>NUCLEOTIDE SEQUENCE [LARGE SCALE GENOMIC DNA]</scope>
    <source>
        <strain evidence="3">TK-2024</strain>
        <tissue evidence="3">Old leaves</tissue>
    </source>
</reference>
<dbReference type="InterPro" id="IPR012677">
    <property type="entry name" value="Nucleotide-bd_a/b_plait_sf"/>
</dbReference>
<evidence type="ECO:0000313" key="4">
    <source>
        <dbReference type="Proteomes" id="UP001396334"/>
    </source>
</evidence>
<dbReference type="SUPFAM" id="SSF54928">
    <property type="entry name" value="RNA-binding domain, RBD"/>
    <property type="match status" value="1"/>
</dbReference>
<evidence type="ECO:0000259" key="2">
    <source>
        <dbReference type="PROSITE" id="PS50102"/>
    </source>
</evidence>
<dbReference type="InterPro" id="IPR000504">
    <property type="entry name" value="RRM_dom"/>
</dbReference>
<protein>
    <recommendedName>
        <fullName evidence="2">RRM domain-containing protein</fullName>
    </recommendedName>
</protein>
<gene>
    <name evidence="3" type="ORF">V6N11_082827</name>
</gene>
<evidence type="ECO:0000256" key="1">
    <source>
        <dbReference type="PROSITE-ProRule" id="PRU00176"/>
    </source>
</evidence>
<comment type="caution">
    <text evidence="3">The sequence shown here is derived from an EMBL/GenBank/DDBJ whole genome shotgun (WGS) entry which is preliminary data.</text>
</comment>
<dbReference type="CDD" id="cd00590">
    <property type="entry name" value="RRM_SF"/>
    <property type="match status" value="1"/>
</dbReference>
<accession>A0ABR2QK19</accession>
<organism evidence="3 4">
    <name type="scientific">Hibiscus sabdariffa</name>
    <name type="common">roselle</name>
    <dbReference type="NCBI Taxonomy" id="183260"/>
    <lineage>
        <taxon>Eukaryota</taxon>
        <taxon>Viridiplantae</taxon>
        <taxon>Streptophyta</taxon>
        <taxon>Embryophyta</taxon>
        <taxon>Tracheophyta</taxon>
        <taxon>Spermatophyta</taxon>
        <taxon>Magnoliopsida</taxon>
        <taxon>eudicotyledons</taxon>
        <taxon>Gunneridae</taxon>
        <taxon>Pentapetalae</taxon>
        <taxon>rosids</taxon>
        <taxon>malvids</taxon>
        <taxon>Malvales</taxon>
        <taxon>Malvaceae</taxon>
        <taxon>Malvoideae</taxon>
        <taxon>Hibiscus</taxon>
    </lineage>
</organism>
<dbReference type="PROSITE" id="PS50102">
    <property type="entry name" value="RRM"/>
    <property type="match status" value="1"/>
</dbReference>
<dbReference type="Proteomes" id="UP001396334">
    <property type="component" value="Unassembled WGS sequence"/>
</dbReference>